<dbReference type="EMBL" id="DXGH01000072">
    <property type="protein sequence ID" value="HIW82465.1"/>
    <property type="molecule type" value="Genomic_DNA"/>
</dbReference>
<keyword evidence="6" id="KW-0645">Protease</keyword>
<organism evidence="13 14">
    <name type="scientific">Candidatus Acetatifactor stercoripullorum</name>
    <dbReference type="NCBI Taxonomy" id="2838414"/>
    <lineage>
        <taxon>Bacteria</taxon>
        <taxon>Bacillati</taxon>
        <taxon>Bacillota</taxon>
        <taxon>Clostridia</taxon>
        <taxon>Lachnospirales</taxon>
        <taxon>Lachnospiraceae</taxon>
        <taxon>Acetatifactor</taxon>
    </lineage>
</organism>
<dbReference type="PANTHER" id="PTHR24221:SF632">
    <property type="entry name" value="ATP-DEPENDENT LIPID A-CORE FLIPPASE"/>
    <property type="match status" value="1"/>
</dbReference>
<evidence type="ECO:0000256" key="9">
    <source>
        <dbReference type="ARBA" id="ARBA00023136"/>
    </source>
</evidence>
<dbReference type="Proteomes" id="UP000824265">
    <property type="component" value="Unassembled WGS sequence"/>
</dbReference>
<feature type="transmembrane region" description="Helical" evidence="10">
    <location>
        <begin position="147"/>
        <end position="168"/>
    </location>
</feature>
<dbReference type="PROSITE" id="PS50929">
    <property type="entry name" value="ABC_TM1F"/>
    <property type="match status" value="1"/>
</dbReference>
<keyword evidence="5" id="KW-0547">Nucleotide-binding</keyword>
<evidence type="ECO:0000313" key="13">
    <source>
        <dbReference type="EMBL" id="HIW82465.1"/>
    </source>
</evidence>
<keyword evidence="7 13" id="KW-0067">ATP-binding</keyword>
<dbReference type="InterPro" id="IPR011527">
    <property type="entry name" value="ABC1_TM_dom"/>
</dbReference>
<dbReference type="FunFam" id="3.40.50.300:FF:000299">
    <property type="entry name" value="ABC transporter ATP-binding protein/permease"/>
    <property type="match status" value="1"/>
</dbReference>
<dbReference type="SUPFAM" id="SSF90123">
    <property type="entry name" value="ABC transporter transmembrane region"/>
    <property type="match status" value="1"/>
</dbReference>
<keyword evidence="2" id="KW-0813">Transport</keyword>
<dbReference type="GO" id="GO:0008234">
    <property type="term" value="F:cysteine-type peptidase activity"/>
    <property type="evidence" value="ECO:0007669"/>
    <property type="project" value="UniProtKB-KW"/>
</dbReference>
<dbReference type="PROSITE" id="PS00211">
    <property type="entry name" value="ABC_TRANSPORTER_1"/>
    <property type="match status" value="1"/>
</dbReference>
<feature type="transmembrane region" description="Helical" evidence="10">
    <location>
        <begin position="174"/>
        <end position="193"/>
    </location>
</feature>
<feature type="transmembrane region" description="Helical" evidence="10">
    <location>
        <begin position="69"/>
        <end position="89"/>
    </location>
</feature>
<reference evidence="13" key="1">
    <citation type="journal article" date="2021" name="PeerJ">
        <title>Extensive microbial diversity within the chicken gut microbiome revealed by metagenomics and culture.</title>
        <authorList>
            <person name="Gilroy R."/>
            <person name="Ravi A."/>
            <person name="Getino M."/>
            <person name="Pursley I."/>
            <person name="Horton D.L."/>
            <person name="Alikhan N.F."/>
            <person name="Baker D."/>
            <person name="Gharbi K."/>
            <person name="Hall N."/>
            <person name="Watson M."/>
            <person name="Adriaenssens E.M."/>
            <person name="Foster-Nyarko E."/>
            <person name="Jarju S."/>
            <person name="Secka A."/>
            <person name="Antonio M."/>
            <person name="Oren A."/>
            <person name="Chaudhuri R.R."/>
            <person name="La Ragione R."/>
            <person name="Hildebrand F."/>
            <person name="Pallen M.J."/>
        </authorList>
    </citation>
    <scope>NUCLEOTIDE SEQUENCE</scope>
    <source>
        <strain evidence="13">CHK195-6426</strain>
    </source>
</reference>
<evidence type="ECO:0000256" key="3">
    <source>
        <dbReference type="ARBA" id="ARBA00022475"/>
    </source>
</evidence>
<evidence type="ECO:0000256" key="2">
    <source>
        <dbReference type="ARBA" id="ARBA00022448"/>
    </source>
</evidence>
<keyword evidence="4 10" id="KW-0812">Transmembrane</keyword>
<dbReference type="InterPro" id="IPR039421">
    <property type="entry name" value="Type_1_exporter"/>
</dbReference>
<keyword evidence="9 10" id="KW-0472">Membrane</keyword>
<keyword evidence="6" id="KW-0788">Thiol protease</keyword>
<proteinExistence type="predicted"/>
<keyword evidence="8 10" id="KW-1133">Transmembrane helix</keyword>
<evidence type="ECO:0000256" key="6">
    <source>
        <dbReference type="ARBA" id="ARBA00022807"/>
    </source>
</evidence>
<feature type="domain" description="ABC transporter" evidence="11">
    <location>
        <begin position="361"/>
        <end position="589"/>
    </location>
</feature>
<evidence type="ECO:0000256" key="7">
    <source>
        <dbReference type="ARBA" id="ARBA00022840"/>
    </source>
</evidence>
<dbReference type="Pfam" id="PF00664">
    <property type="entry name" value="ABC_membrane"/>
    <property type="match status" value="1"/>
</dbReference>
<dbReference type="PANTHER" id="PTHR24221">
    <property type="entry name" value="ATP-BINDING CASSETTE SUB-FAMILY B"/>
    <property type="match status" value="1"/>
</dbReference>
<dbReference type="SMART" id="SM00382">
    <property type="entry name" value="AAA"/>
    <property type="match status" value="1"/>
</dbReference>
<reference evidence="13" key="2">
    <citation type="submission" date="2021-04" db="EMBL/GenBank/DDBJ databases">
        <authorList>
            <person name="Gilroy R."/>
        </authorList>
    </citation>
    <scope>NUCLEOTIDE SEQUENCE</scope>
    <source>
        <strain evidence="13">CHK195-6426</strain>
    </source>
</reference>
<sequence length="589" mass="66095">MLQIIKKLNVLLDRRQKTIMAGLIVLMIIGAFLQTAGVGLLVQVVNVVIDPESIEKNGLTKTLYELSGIADYQTFSITVMAVLILTFVVKNLFLFVQQKLTFSFVYTNQFRTSERMMRNYLRRGYEFYLNADTAVVQRSITSDVNNMYALILALLQMLSDGVVSLFIICYCFAANGTMTVLMAVVLVALMLVIKKVLKPIMYKAGKDNQDYYSSLFKWISQTVQGIKEVKISCKEQYFVAEYRKCGKGYVDAVQKYSLYNNIPKLLIETACVASMVGYMIYLVASGAPAENMLDVFSTLAAAAFVLLPCVNRINNQINSIAYFEPFFMGVSDNLQDEINGEKVDLSFATDEEEKLPVKHAIELKNITYAYPNTDKLIFDHASMTIPVGASVGIVGTSGAGKSTVVDILLGLLEVQEGSILADGQDVKAHYRKWLKNVGYIPQMIFMLDDTIRKNVAFGVPEERIDETRVWEVLREAQLDEFVKTLPEGLDTGIGERGIRLSGGQRQRIGIARALYNNPEVLILDEATSALDNDTEAAIMESINRLHGRKTLIIIAHRLQTIEKCDIVYRVENGKVRMEKEGSTERFKRE</sequence>
<evidence type="ECO:0000259" key="11">
    <source>
        <dbReference type="PROSITE" id="PS50893"/>
    </source>
</evidence>
<evidence type="ECO:0000256" key="10">
    <source>
        <dbReference type="SAM" id="Phobius"/>
    </source>
</evidence>
<dbReference type="GO" id="GO:0034040">
    <property type="term" value="F:ATPase-coupled lipid transmembrane transporter activity"/>
    <property type="evidence" value="ECO:0007669"/>
    <property type="project" value="TreeGrafter"/>
</dbReference>
<evidence type="ECO:0000256" key="8">
    <source>
        <dbReference type="ARBA" id="ARBA00022989"/>
    </source>
</evidence>
<evidence type="ECO:0000259" key="12">
    <source>
        <dbReference type="PROSITE" id="PS50929"/>
    </source>
</evidence>
<keyword evidence="3" id="KW-1003">Cell membrane</keyword>
<dbReference type="InterPro" id="IPR036640">
    <property type="entry name" value="ABC1_TM_sf"/>
</dbReference>
<dbReference type="GO" id="GO:0005886">
    <property type="term" value="C:plasma membrane"/>
    <property type="evidence" value="ECO:0007669"/>
    <property type="project" value="UniProtKB-SubCell"/>
</dbReference>
<name>A0A9D1R7N3_9FIRM</name>
<dbReference type="InterPro" id="IPR003439">
    <property type="entry name" value="ABC_transporter-like_ATP-bd"/>
</dbReference>
<evidence type="ECO:0000256" key="1">
    <source>
        <dbReference type="ARBA" id="ARBA00004651"/>
    </source>
</evidence>
<dbReference type="AlphaFoldDB" id="A0A9D1R7N3"/>
<dbReference type="SUPFAM" id="SSF52540">
    <property type="entry name" value="P-loop containing nucleoside triphosphate hydrolases"/>
    <property type="match status" value="1"/>
</dbReference>
<dbReference type="InterPro" id="IPR027417">
    <property type="entry name" value="P-loop_NTPase"/>
</dbReference>
<dbReference type="InterPro" id="IPR003593">
    <property type="entry name" value="AAA+_ATPase"/>
</dbReference>
<evidence type="ECO:0000256" key="4">
    <source>
        <dbReference type="ARBA" id="ARBA00022692"/>
    </source>
</evidence>
<dbReference type="PROSITE" id="PS50893">
    <property type="entry name" value="ABC_TRANSPORTER_2"/>
    <property type="match status" value="1"/>
</dbReference>
<dbReference type="Pfam" id="PF00005">
    <property type="entry name" value="ABC_tran"/>
    <property type="match status" value="1"/>
</dbReference>
<comment type="subcellular location">
    <subcellularLocation>
        <location evidence="1">Cell membrane</location>
        <topology evidence="1">Multi-pass membrane protein</topology>
    </subcellularLocation>
</comment>
<evidence type="ECO:0000256" key="5">
    <source>
        <dbReference type="ARBA" id="ARBA00022741"/>
    </source>
</evidence>
<feature type="transmembrane region" description="Helical" evidence="10">
    <location>
        <begin position="21"/>
        <end position="49"/>
    </location>
</feature>
<dbReference type="GO" id="GO:0140359">
    <property type="term" value="F:ABC-type transporter activity"/>
    <property type="evidence" value="ECO:0007669"/>
    <property type="project" value="InterPro"/>
</dbReference>
<gene>
    <name evidence="13" type="ORF">H9742_13265</name>
</gene>
<dbReference type="Gene3D" id="1.20.1560.10">
    <property type="entry name" value="ABC transporter type 1, transmembrane domain"/>
    <property type="match status" value="1"/>
</dbReference>
<dbReference type="Gene3D" id="3.40.50.300">
    <property type="entry name" value="P-loop containing nucleotide triphosphate hydrolases"/>
    <property type="match status" value="1"/>
</dbReference>
<evidence type="ECO:0000313" key="14">
    <source>
        <dbReference type="Proteomes" id="UP000824265"/>
    </source>
</evidence>
<dbReference type="GO" id="GO:0005524">
    <property type="term" value="F:ATP binding"/>
    <property type="evidence" value="ECO:0007669"/>
    <property type="project" value="UniProtKB-KW"/>
</dbReference>
<feature type="domain" description="ABC transmembrane type-1" evidence="12">
    <location>
        <begin position="21"/>
        <end position="308"/>
    </location>
</feature>
<protein>
    <submittedName>
        <fullName evidence="13">ABC transporter ATP-binding protein/permease</fullName>
    </submittedName>
</protein>
<feature type="transmembrane region" description="Helical" evidence="10">
    <location>
        <begin position="265"/>
        <end position="283"/>
    </location>
</feature>
<keyword evidence="6" id="KW-0378">Hydrolase</keyword>
<dbReference type="GO" id="GO:0016887">
    <property type="term" value="F:ATP hydrolysis activity"/>
    <property type="evidence" value="ECO:0007669"/>
    <property type="project" value="InterPro"/>
</dbReference>
<dbReference type="InterPro" id="IPR017871">
    <property type="entry name" value="ABC_transporter-like_CS"/>
</dbReference>
<accession>A0A9D1R7N3</accession>
<comment type="caution">
    <text evidence="13">The sequence shown here is derived from an EMBL/GenBank/DDBJ whole genome shotgun (WGS) entry which is preliminary data.</text>
</comment>